<evidence type="ECO:0000256" key="2">
    <source>
        <dbReference type="ARBA" id="ARBA00023015"/>
    </source>
</evidence>
<keyword evidence="2" id="KW-0805">Transcription regulation</keyword>
<dbReference type="PANTHER" id="PTHR47424">
    <property type="entry name" value="REGULATORY PROTEIN GAL4"/>
    <property type="match status" value="1"/>
</dbReference>
<dbReference type="PROSITE" id="PS50048">
    <property type="entry name" value="ZN2_CY6_FUNGAL_2"/>
    <property type="match status" value="1"/>
</dbReference>
<dbReference type="SUPFAM" id="SSF57701">
    <property type="entry name" value="Zn2/Cys6 DNA-binding domain"/>
    <property type="match status" value="1"/>
</dbReference>
<keyword evidence="4" id="KW-0539">Nucleus</keyword>
<dbReference type="SMART" id="SM00066">
    <property type="entry name" value="GAL4"/>
    <property type="match status" value="1"/>
</dbReference>
<dbReference type="Proteomes" id="UP000774617">
    <property type="component" value="Unassembled WGS sequence"/>
</dbReference>
<dbReference type="SMART" id="SM00906">
    <property type="entry name" value="Fungal_trans"/>
    <property type="match status" value="1"/>
</dbReference>
<proteinExistence type="predicted"/>
<dbReference type="InterPro" id="IPR007219">
    <property type="entry name" value="XnlR_reg_dom"/>
</dbReference>
<dbReference type="EMBL" id="JAGTJR010000019">
    <property type="protein sequence ID" value="KAH7045327.1"/>
    <property type="molecule type" value="Genomic_DNA"/>
</dbReference>
<feature type="domain" description="Zn(2)-C6 fungal-type" evidence="6">
    <location>
        <begin position="16"/>
        <end position="45"/>
    </location>
</feature>
<evidence type="ECO:0000313" key="8">
    <source>
        <dbReference type="Proteomes" id="UP000774617"/>
    </source>
</evidence>
<dbReference type="InterPro" id="IPR036864">
    <property type="entry name" value="Zn2-C6_fun-type_DNA-bd_sf"/>
</dbReference>
<evidence type="ECO:0000313" key="7">
    <source>
        <dbReference type="EMBL" id="KAH7045327.1"/>
    </source>
</evidence>
<feature type="compositionally biased region" description="Pro residues" evidence="5">
    <location>
        <begin position="69"/>
        <end position="83"/>
    </location>
</feature>
<evidence type="ECO:0000256" key="5">
    <source>
        <dbReference type="SAM" id="MobiDB-lite"/>
    </source>
</evidence>
<evidence type="ECO:0000256" key="3">
    <source>
        <dbReference type="ARBA" id="ARBA00023163"/>
    </source>
</evidence>
<keyword evidence="3" id="KW-0804">Transcription</keyword>
<feature type="region of interest" description="Disordered" evidence="5">
    <location>
        <begin position="25"/>
        <end position="97"/>
    </location>
</feature>
<gene>
    <name evidence="7" type="ORF">B0J12DRAFT_577347</name>
</gene>
<name>A0ABQ8G5J5_9PEZI</name>
<protein>
    <recommendedName>
        <fullName evidence="6">Zn(2)-C6 fungal-type domain-containing protein</fullName>
    </recommendedName>
</protein>
<evidence type="ECO:0000256" key="4">
    <source>
        <dbReference type="ARBA" id="ARBA00023242"/>
    </source>
</evidence>
<comment type="caution">
    <text evidence="7">The sequence shown here is derived from an EMBL/GenBank/DDBJ whole genome shotgun (WGS) entry which is preliminary data.</text>
</comment>
<keyword evidence="8" id="KW-1185">Reference proteome</keyword>
<dbReference type="InterPro" id="IPR001138">
    <property type="entry name" value="Zn2Cys6_DnaBD"/>
</dbReference>
<dbReference type="InterPro" id="IPR051127">
    <property type="entry name" value="Fungal_SecMet_Regulators"/>
</dbReference>
<dbReference type="Gene3D" id="4.10.240.10">
    <property type="entry name" value="Zn(2)-C6 fungal-type DNA-binding domain"/>
    <property type="match status" value="1"/>
</dbReference>
<evidence type="ECO:0000256" key="1">
    <source>
        <dbReference type="ARBA" id="ARBA00022723"/>
    </source>
</evidence>
<organism evidence="7 8">
    <name type="scientific">Macrophomina phaseolina</name>
    <dbReference type="NCBI Taxonomy" id="35725"/>
    <lineage>
        <taxon>Eukaryota</taxon>
        <taxon>Fungi</taxon>
        <taxon>Dikarya</taxon>
        <taxon>Ascomycota</taxon>
        <taxon>Pezizomycotina</taxon>
        <taxon>Dothideomycetes</taxon>
        <taxon>Dothideomycetes incertae sedis</taxon>
        <taxon>Botryosphaeriales</taxon>
        <taxon>Botryosphaeriaceae</taxon>
        <taxon>Macrophomina</taxon>
    </lineage>
</organism>
<dbReference type="CDD" id="cd12148">
    <property type="entry name" value="fungal_TF_MHR"/>
    <property type="match status" value="1"/>
</dbReference>
<evidence type="ECO:0000259" key="6">
    <source>
        <dbReference type="PROSITE" id="PS50048"/>
    </source>
</evidence>
<accession>A0ABQ8G5J5</accession>
<dbReference type="PROSITE" id="PS00463">
    <property type="entry name" value="ZN2_CY6_FUNGAL_1"/>
    <property type="match status" value="1"/>
</dbReference>
<dbReference type="Pfam" id="PF00172">
    <property type="entry name" value="Zn_clus"/>
    <property type="match status" value="1"/>
</dbReference>
<reference evidence="7 8" key="1">
    <citation type="journal article" date="2021" name="Nat. Commun.">
        <title>Genetic determinants of endophytism in the Arabidopsis root mycobiome.</title>
        <authorList>
            <person name="Mesny F."/>
            <person name="Miyauchi S."/>
            <person name="Thiergart T."/>
            <person name="Pickel B."/>
            <person name="Atanasova L."/>
            <person name="Karlsson M."/>
            <person name="Huettel B."/>
            <person name="Barry K.W."/>
            <person name="Haridas S."/>
            <person name="Chen C."/>
            <person name="Bauer D."/>
            <person name="Andreopoulos W."/>
            <person name="Pangilinan J."/>
            <person name="LaButti K."/>
            <person name="Riley R."/>
            <person name="Lipzen A."/>
            <person name="Clum A."/>
            <person name="Drula E."/>
            <person name="Henrissat B."/>
            <person name="Kohler A."/>
            <person name="Grigoriev I.V."/>
            <person name="Martin F.M."/>
            <person name="Hacquard S."/>
        </authorList>
    </citation>
    <scope>NUCLEOTIDE SEQUENCE [LARGE SCALE GENOMIC DNA]</scope>
    <source>
        <strain evidence="7 8">MPI-SDFR-AT-0080</strain>
    </source>
</reference>
<keyword evidence="1" id="KW-0479">Metal-binding</keyword>
<sequence length="616" mass="68862">MPANAPVGGTARASRACRTCHSRKVRCSGGQPCESCSRSHDQCEYDAPQPRGKKRRASRPTAPQHLRPAPLPSVPKPASPPAPQEALLSPAEHKRQQDIRTGIGVHESESGAFQFYGAPSHFVFLERIYQHIDRNGHEGMPKGVRKWKLHHFMFNFRTHHSPLHDSLAEVHIRKELGDSFINEYFKTIHPQIPVLLRSEVAETWSRFWDTPSLGNKSLKGKELVLMVLALGARVSCVRGKSEASDLENWAAHFAERADLSSPFMPDSQAMYAFQLMKQNDAYLYLGYAVKNALTLGLYKSEVVHGNSYSQHRLRTTFWVIYAYERVASLFSGRPSSILDDQIDAGYPEDIVAPLPDILADGPCTEFAYVRVAADMGRLANKIASGIYFPKRLKYVSDIRAIMEAARECSAELESITHSLPSYLQFYDPNCPVGEPWQEIQRMFVGMWYHLMHMLIHRPALTYATFFPSRAEAQRAAGNFFDINIAIETSVASAKSIIRIATDACSSRAPDMKSDGGVAFFLLVGSITLLYDVLDPATTRSYARATFEVVEGAIQTLDLMQHVGPNNSKELSLDIMKFAKDALLSGADEIDWERDLTDSFPWLRYVAAVFPKIAGVC</sequence>
<dbReference type="PANTHER" id="PTHR47424:SF14">
    <property type="entry name" value="ZINC FINGER PROTEIN GRT1"/>
    <property type="match status" value="1"/>
</dbReference>
<dbReference type="CDD" id="cd00067">
    <property type="entry name" value="GAL4"/>
    <property type="match status" value="1"/>
</dbReference>
<dbReference type="Pfam" id="PF04082">
    <property type="entry name" value="Fungal_trans"/>
    <property type="match status" value="1"/>
</dbReference>